<name>A0ACC1XT89_MELAZ</name>
<gene>
    <name evidence="1" type="ORF">OWV82_012830</name>
</gene>
<protein>
    <submittedName>
        <fullName evidence="1">Tm-1 protein</fullName>
    </submittedName>
</protein>
<dbReference type="Proteomes" id="UP001164539">
    <property type="component" value="Chromosome 7"/>
</dbReference>
<evidence type="ECO:0000313" key="1">
    <source>
        <dbReference type="EMBL" id="KAJ4714328.1"/>
    </source>
</evidence>
<reference evidence="1 2" key="1">
    <citation type="journal article" date="2023" name="Science">
        <title>Complex scaffold remodeling in plant triterpene biosynthesis.</title>
        <authorList>
            <person name="De La Pena R."/>
            <person name="Hodgson H."/>
            <person name="Liu J.C."/>
            <person name="Stephenson M.J."/>
            <person name="Martin A.C."/>
            <person name="Owen C."/>
            <person name="Harkess A."/>
            <person name="Leebens-Mack J."/>
            <person name="Jimenez L.E."/>
            <person name="Osbourn A."/>
            <person name="Sattely E.S."/>
        </authorList>
    </citation>
    <scope>NUCLEOTIDE SEQUENCE [LARGE SCALE GENOMIC DNA]</scope>
    <source>
        <strain evidence="2">cv. JPN11</strain>
        <tissue evidence="1">Leaf</tissue>
    </source>
</reference>
<dbReference type="EMBL" id="CM051400">
    <property type="protein sequence ID" value="KAJ4714328.1"/>
    <property type="molecule type" value="Genomic_DNA"/>
</dbReference>
<evidence type="ECO:0000313" key="2">
    <source>
        <dbReference type="Proteomes" id="UP001164539"/>
    </source>
</evidence>
<sequence length="753" mass="80960">MADYPDKIPRVFCVGTADTKMEELQFLSESARSNLVAFSNNSSPKVHVVVVDVSVSQKQTESMGDFKFVNRNDVLSCFSEKTPVELDEDRGKAIGFMSKALEYFLRKAVDDQVLAGVIGLGGSGGTSLISSAFKSLPIGIPKVIVSTVSSGQTEPYIGTSDLILIPSVVDVCGINSVSRVVFSNAAAAFAGMVVGRIERSKDLSTSKEKCTVGITMFGVTTPCVNAVKERLIKEGYETMVFHATGVGGRAMEDLIKEGFIQGVLDITTTEIADYVVGGVMACDSSRFDVTIEKKIPLVLSVGALDMVNFGAKDTIPSNFQQRNIHVHNEQVSLMRTTVDENKKFAAFIANKLNKSSSKVRLCLPQNGISALDAPAKPFYDPEATGTLISELQTLIQTNEDRQVNVYPYHVNDPEFADALVDAFLEISEKNVTDSSSLNGVCCEPREGHHEDSVSDVSTSIHGTIWYSPRNFPDATPETLQRTHAILLKLKDQIDKGLPIIGAGAGTGISAKFEEAGGVDMIVLYNSGRFRMAGRGSLAGLLPFADANALVLEMANEVLPVVKKVPVLAGVCGTDPFRRIDYFLKQLESIGFVGVQNFPTVGLFDGNFRQNLEETGMGYGLEVEMIAKAHKMGFLTTPYAFKPDEAVQMAKAGADIIVAHMGLTTSGSIGARTAVSLDESVICVQAIADAAHRINPNVIVLCHGGPISGPSEAEFVLKRTNGVHGFYGASSMERLPVEQAITSAMRQYKSISIK</sequence>
<keyword evidence="2" id="KW-1185">Reference proteome</keyword>
<organism evidence="1 2">
    <name type="scientific">Melia azedarach</name>
    <name type="common">Chinaberry tree</name>
    <dbReference type="NCBI Taxonomy" id="155640"/>
    <lineage>
        <taxon>Eukaryota</taxon>
        <taxon>Viridiplantae</taxon>
        <taxon>Streptophyta</taxon>
        <taxon>Embryophyta</taxon>
        <taxon>Tracheophyta</taxon>
        <taxon>Spermatophyta</taxon>
        <taxon>Magnoliopsida</taxon>
        <taxon>eudicotyledons</taxon>
        <taxon>Gunneridae</taxon>
        <taxon>Pentapetalae</taxon>
        <taxon>rosids</taxon>
        <taxon>malvids</taxon>
        <taxon>Sapindales</taxon>
        <taxon>Meliaceae</taxon>
        <taxon>Melia</taxon>
    </lineage>
</organism>
<comment type="caution">
    <text evidence="1">The sequence shown here is derived from an EMBL/GenBank/DDBJ whole genome shotgun (WGS) entry which is preliminary data.</text>
</comment>
<accession>A0ACC1XT89</accession>
<proteinExistence type="predicted"/>